<dbReference type="InterPro" id="IPR036789">
    <property type="entry name" value="Ribosomal_uL6-like_a/b-dom_sf"/>
</dbReference>
<keyword evidence="1 5" id="KW-0699">rRNA-binding</keyword>
<dbReference type="PANTHER" id="PTHR11655">
    <property type="entry name" value="60S/50S RIBOSOMAL PROTEIN L6/L9"/>
    <property type="match status" value="1"/>
</dbReference>
<comment type="caution">
    <text evidence="9">The sequence shown here is derived from an EMBL/GenBank/DDBJ whole genome shotgun (WGS) entry which is preliminary data.</text>
</comment>
<feature type="domain" description="Large ribosomal subunit protein uL6 alpha-beta" evidence="8">
    <location>
        <begin position="11"/>
        <end position="83"/>
    </location>
</feature>
<keyword evidence="3 5" id="KW-0689">Ribosomal protein</keyword>
<accession>A0A4S4NIV2</accession>
<keyword evidence="2 5" id="KW-0694">RNA-binding</keyword>
<dbReference type="InterPro" id="IPR019906">
    <property type="entry name" value="Ribosomal_uL6_bac-type"/>
</dbReference>
<comment type="subunit">
    <text evidence="5">Part of the 50S ribosomal subunit.</text>
</comment>
<organism evidence="9 10">
    <name type="scientific">Neolewinella litorea</name>
    <dbReference type="NCBI Taxonomy" id="2562452"/>
    <lineage>
        <taxon>Bacteria</taxon>
        <taxon>Pseudomonadati</taxon>
        <taxon>Bacteroidota</taxon>
        <taxon>Saprospiria</taxon>
        <taxon>Saprospirales</taxon>
        <taxon>Lewinellaceae</taxon>
        <taxon>Neolewinella</taxon>
    </lineage>
</organism>
<evidence type="ECO:0000256" key="2">
    <source>
        <dbReference type="ARBA" id="ARBA00022884"/>
    </source>
</evidence>
<dbReference type="InterPro" id="IPR002358">
    <property type="entry name" value="Ribosomal_uL6_CS"/>
</dbReference>
<sequence length="185" mass="20163">MSRIGKNPVAIPSGVTVSVSKGNVVTVKGPKGELTQQVDPDMGIEIKDDEVQVTRPSDSKRHRSFHGLYRSLIANMVEGVTNGYTLSLEVIGVGYRAENKGNLLILTLGFSHPIYFLVPQEVTVETVNAKGKNPIIKLSSNDKQLVGQVAAKIRALRKPEPYKGKGIRFEGEEIRRKAGKTAAKK</sequence>
<dbReference type="RefSeq" id="WP_136458463.1">
    <property type="nucleotide sequence ID" value="NZ_SRSF01000003.1"/>
</dbReference>
<evidence type="ECO:0000256" key="7">
    <source>
        <dbReference type="RuleBase" id="RU003870"/>
    </source>
</evidence>
<feature type="domain" description="Large ribosomal subunit protein uL6 alpha-beta" evidence="8">
    <location>
        <begin position="91"/>
        <end position="168"/>
    </location>
</feature>
<gene>
    <name evidence="5" type="primary">rplF</name>
    <name evidence="9" type="ORF">E4021_08785</name>
</gene>
<dbReference type="GO" id="GO:0003735">
    <property type="term" value="F:structural constituent of ribosome"/>
    <property type="evidence" value="ECO:0007669"/>
    <property type="project" value="UniProtKB-UniRule"/>
</dbReference>
<evidence type="ECO:0000256" key="4">
    <source>
        <dbReference type="ARBA" id="ARBA00023274"/>
    </source>
</evidence>
<evidence type="ECO:0000256" key="5">
    <source>
        <dbReference type="HAMAP-Rule" id="MF_01365"/>
    </source>
</evidence>
<evidence type="ECO:0000256" key="3">
    <source>
        <dbReference type="ARBA" id="ARBA00022980"/>
    </source>
</evidence>
<dbReference type="InterPro" id="IPR020040">
    <property type="entry name" value="Ribosomal_uL6_a/b-dom"/>
</dbReference>
<dbReference type="PANTHER" id="PTHR11655:SF14">
    <property type="entry name" value="LARGE RIBOSOMAL SUBUNIT PROTEIN UL6M"/>
    <property type="match status" value="1"/>
</dbReference>
<proteinExistence type="inferred from homology"/>
<dbReference type="PROSITE" id="PS00525">
    <property type="entry name" value="RIBOSOMAL_L6_1"/>
    <property type="match status" value="1"/>
</dbReference>
<keyword evidence="4 5" id="KW-0687">Ribonucleoprotein</keyword>
<protein>
    <recommendedName>
        <fullName evidence="5">Large ribosomal subunit protein uL6</fullName>
    </recommendedName>
</protein>
<keyword evidence="10" id="KW-1185">Reference proteome</keyword>
<dbReference type="Proteomes" id="UP000308528">
    <property type="component" value="Unassembled WGS sequence"/>
</dbReference>
<comment type="similarity">
    <text evidence="5 6">Belongs to the universal ribosomal protein uL6 family.</text>
</comment>
<dbReference type="NCBIfam" id="TIGR03654">
    <property type="entry name" value="L6_bact"/>
    <property type="match status" value="1"/>
</dbReference>
<reference evidence="9 10" key="1">
    <citation type="submission" date="2019-04" db="EMBL/GenBank/DDBJ databases">
        <title>Lewinella litorea sp. nov., isolated from a marine sand.</title>
        <authorList>
            <person name="Yoon J.-H."/>
        </authorList>
    </citation>
    <scope>NUCLEOTIDE SEQUENCE [LARGE SCALE GENOMIC DNA]</scope>
    <source>
        <strain evidence="9 10">HSMS-39</strain>
    </source>
</reference>
<dbReference type="GO" id="GO:0022625">
    <property type="term" value="C:cytosolic large ribosomal subunit"/>
    <property type="evidence" value="ECO:0007669"/>
    <property type="project" value="UniProtKB-UniRule"/>
</dbReference>
<comment type="function">
    <text evidence="5 7">This protein binds to the 23S rRNA, and is important in its secondary structure. It is located near the subunit interface in the base of the L7/L12 stalk, and near the tRNA binding site of the peptidyltransferase center.</text>
</comment>
<evidence type="ECO:0000313" key="9">
    <source>
        <dbReference type="EMBL" id="THH39704.1"/>
    </source>
</evidence>
<dbReference type="PRINTS" id="PR00059">
    <property type="entry name" value="RIBOSOMALL6"/>
</dbReference>
<dbReference type="GO" id="GO:0002181">
    <property type="term" value="P:cytoplasmic translation"/>
    <property type="evidence" value="ECO:0007669"/>
    <property type="project" value="TreeGrafter"/>
</dbReference>
<evidence type="ECO:0000259" key="8">
    <source>
        <dbReference type="Pfam" id="PF00347"/>
    </source>
</evidence>
<name>A0A4S4NIV2_9BACT</name>
<dbReference type="FunFam" id="3.90.930.12:FF:000002">
    <property type="entry name" value="50S ribosomal protein L6"/>
    <property type="match status" value="1"/>
</dbReference>
<evidence type="ECO:0000256" key="6">
    <source>
        <dbReference type="RuleBase" id="RU003869"/>
    </source>
</evidence>
<dbReference type="GO" id="GO:0019843">
    <property type="term" value="F:rRNA binding"/>
    <property type="evidence" value="ECO:0007669"/>
    <property type="project" value="UniProtKB-UniRule"/>
</dbReference>
<dbReference type="OrthoDB" id="9805007at2"/>
<dbReference type="HAMAP" id="MF_01365_B">
    <property type="entry name" value="Ribosomal_uL6_B"/>
    <property type="match status" value="1"/>
</dbReference>
<dbReference type="Gene3D" id="3.90.930.12">
    <property type="entry name" value="Ribosomal protein L6, alpha-beta domain"/>
    <property type="match status" value="2"/>
</dbReference>
<evidence type="ECO:0000313" key="10">
    <source>
        <dbReference type="Proteomes" id="UP000308528"/>
    </source>
</evidence>
<dbReference type="AlphaFoldDB" id="A0A4S4NIV2"/>
<dbReference type="Pfam" id="PF00347">
    <property type="entry name" value="Ribosomal_L6"/>
    <property type="match status" value="2"/>
</dbReference>
<dbReference type="EMBL" id="SRSF01000003">
    <property type="protein sequence ID" value="THH39704.1"/>
    <property type="molecule type" value="Genomic_DNA"/>
</dbReference>
<dbReference type="InterPro" id="IPR000702">
    <property type="entry name" value="Ribosomal_uL6-like"/>
</dbReference>
<evidence type="ECO:0000256" key="1">
    <source>
        <dbReference type="ARBA" id="ARBA00022730"/>
    </source>
</evidence>
<dbReference type="PIRSF" id="PIRSF002162">
    <property type="entry name" value="Ribosomal_L6"/>
    <property type="match status" value="1"/>
</dbReference>
<dbReference type="SUPFAM" id="SSF56053">
    <property type="entry name" value="Ribosomal protein L6"/>
    <property type="match status" value="2"/>
</dbReference>